<accession>A0ABU0RBQ8</accession>
<gene>
    <name evidence="7" type="ORF">QFZ26_003057</name>
</gene>
<dbReference type="InterPro" id="IPR051313">
    <property type="entry name" value="Bact_iron-sidero_bind"/>
</dbReference>
<comment type="similarity">
    <text evidence="2">Belongs to the bacterial solute-binding protein 8 family.</text>
</comment>
<proteinExistence type="inferred from homology"/>
<dbReference type="RefSeq" id="WP_307043630.1">
    <property type="nucleotide sequence ID" value="NZ_JAUSYY010000001.1"/>
</dbReference>
<feature type="domain" description="Fe/B12 periplasmic-binding" evidence="6">
    <location>
        <begin position="61"/>
        <end position="327"/>
    </location>
</feature>
<evidence type="ECO:0000313" key="8">
    <source>
        <dbReference type="Proteomes" id="UP001239083"/>
    </source>
</evidence>
<comment type="subcellular location">
    <subcellularLocation>
        <location evidence="1">Cell envelope</location>
    </subcellularLocation>
</comment>
<dbReference type="EMBL" id="JAUSYY010000001">
    <property type="protein sequence ID" value="MDQ0895502.1"/>
    <property type="molecule type" value="Genomic_DNA"/>
</dbReference>
<dbReference type="PROSITE" id="PS51257">
    <property type="entry name" value="PROKAR_LIPOPROTEIN"/>
    <property type="match status" value="1"/>
</dbReference>
<keyword evidence="8" id="KW-1185">Reference proteome</keyword>
<dbReference type="Pfam" id="PF01497">
    <property type="entry name" value="Peripla_BP_2"/>
    <property type="match status" value="1"/>
</dbReference>
<dbReference type="PANTHER" id="PTHR30532:SF1">
    <property type="entry name" value="IRON(3+)-HYDROXAMATE-BINDING PROTEIN FHUD"/>
    <property type="match status" value="1"/>
</dbReference>
<sequence>MRRAAVNRPTIALTAVAAASALLLGGCGTTENAGAADGEAAAITIVDDRGESVELTAPAEKIVALEWNTAENLVALGVMPVGVADIEGYGDWVQSETLDDTVTDVGMRGEPSVDAIAGLAPDLVLTTTDLPEPVIAQIEEFAPVLVVRGADASDPIGQMERNLERIATATGTEAEGEEILAGFDAKVAEGAAAIEAAGLAGAPFMMSDSWASGGQISIRPFAEGALLTAVTEELGLENAWTGEGDADYGLGSTDVEGLTAVGDVEFLYIANGETDAYQNELAGNAVWQSLPFVQSGNVHRLPDGIWMFGGPSSMNDYIDAVVATLAG</sequence>
<evidence type="ECO:0000259" key="6">
    <source>
        <dbReference type="PROSITE" id="PS50983"/>
    </source>
</evidence>
<dbReference type="Gene3D" id="3.40.50.1980">
    <property type="entry name" value="Nitrogenase molybdenum iron protein domain"/>
    <property type="match status" value="2"/>
</dbReference>
<dbReference type="InterPro" id="IPR002491">
    <property type="entry name" value="ABC_transptr_periplasmic_BD"/>
</dbReference>
<evidence type="ECO:0000256" key="1">
    <source>
        <dbReference type="ARBA" id="ARBA00004196"/>
    </source>
</evidence>
<evidence type="ECO:0000256" key="4">
    <source>
        <dbReference type="ARBA" id="ARBA00022729"/>
    </source>
</evidence>
<organism evidence="7 8">
    <name type="scientific">Agromyces ramosus</name>
    <dbReference type="NCBI Taxonomy" id="33879"/>
    <lineage>
        <taxon>Bacteria</taxon>
        <taxon>Bacillati</taxon>
        <taxon>Actinomycetota</taxon>
        <taxon>Actinomycetes</taxon>
        <taxon>Micrococcales</taxon>
        <taxon>Microbacteriaceae</taxon>
        <taxon>Agromyces</taxon>
    </lineage>
</organism>
<protein>
    <submittedName>
        <fullName evidence="7">ABC-type Fe3+-hydroxamate transport system substrate-binding protein</fullName>
    </submittedName>
</protein>
<feature type="chain" id="PRO_5046864368" evidence="5">
    <location>
        <begin position="36"/>
        <end position="327"/>
    </location>
</feature>
<dbReference type="PROSITE" id="PS50983">
    <property type="entry name" value="FE_B12_PBP"/>
    <property type="match status" value="1"/>
</dbReference>
<keyword evidence="4 5" id="KW-0732">Signal</keyword>
<keyword evidence="3" id="KW-0813">Transport</keyword>
<reference evidence="7 8" key="1">
    <citation type="submission" date="2023-07" db="EMBL/GenBank/DDBJ databases">
        <title>Comparative genomics of wheat-associated soil bacteria to identify genetic determinants of phenazine resistance.</title>
        <authorList>
            <person name="Mouncey N."/>
        </authorList>
    </citation>
    <scope>NUCLEOTIDE SEQUENCE [LARGE SCALE GENOMIC DNA]</scope>
    <source>
        <strain evidence="7 8">V3I3</strain>
    </source>
</reference>
<name>A0ABU0RBQ8_9MICO</name>
<comment type="caution">
    <text evidence="7">The sequence shown here is derived from an EMBL/GenBank/DDBJ whole genome shotgun (WGS) entry which is preliminary data.</text>
</comment>
<evidence type="ECO:0000256" key="3">
    <source>
        <dbReference type="ARBA" id="ARBA00022448"/>
    </source>
</evidence>
<evidence type="ECO:0000256" key="5">
    <source>
        <dbReference type="SAM" id="SignalP"/>
    </source>
</evidence>
<dbReference type="Proteomes" id="UP001239083">
    <property type="component" value="Unassembled WGS sequence"/>
</dbReference>
<feature type="signal peptide" evidence="5">
    <location>
        <begin position="1"/>
        <end position="35"/>
    </location>
</feature>
<evidence type="ECO:0000256" key="2">
    <source>
        <dbReference type="ARBA" id="ARBA00008814"/>
    </source>
</evidence>
<dbReference type="PANTHER" id="PTHR30532">
    <property type="entry name" value="IRON III DICITRATE-BINDING PERIPLASMIC PROTEIN"/>
    <property type="match status" value="1"/>
</dbReference>
<dbReference type="SUPFAM" id="SSF53807">
    <property type="entry name" value="Helical backbone' metal receptor"/>
    <property type="match status" value="1"/>
</dbReference>
<dbReference type="CDD" id="cd01146">
    <property type="entry name" value="FhuD"/>
    <property type="match status" value="1"/>
</dbReference>
<evidence type="ECO:0000313" key="7">
    <source>
        <dbReference type="EMBL" id="MDQ0895502.1"/>
    </source>
</evidence>